<evidence type="ECO:0000313" key="3">
    <source>
        <dbReference type="Proteomes" id="UP000030748"/>
    </source>
</evidence>
<feature type="non-terminal residue" evidence="2">
    <location>
        <position position="43"/>
    </location>
</feature>
<evidence type="ECO:0000313" key="2">
    <source>
        <dbReference type="EMBL" id="EYU27781.1"/>
    </source>
</evidence>
<sequence>MLESVEIDSGDDVDDEVELQASIHHAPSLPLTSYARGEGLGNT</sequence>
<organism evidence="2 3">
    <name type="scientific">Erythranthe guttata</name>
    <name type="common">Yellow monkey flower</name>
    <name type="synonym">Mimulus guttatus</name>
    <dbReference type="NCBI Taxonomy" id="4155"/>
    <lineage>
        <taxon>Eukaryota</taxon>
        <taxon>Viridiplantae</taxon>
        <taxon>Streptophyta</taxon>
        <taxon>Embryophyta</taxon>
        <taxon>Tracheophyta</taxon>
        <taxon>Spermatophyta</taxon>
        <taxon>Magnoliopsida</taxon>
        <taxon>eudicotyledons</taxon>
        <taxon>Gunneridae</taxon>
        <taxon>Pentapetalae</taxon>
        <taxon>asterids</taxon>
        <taxon>lamiids</taxon>
        <taxon>Lamiales</taxon>
        <taxon>Phrymaceae</taxon>
        <taxon>Erythranthe</taxon>
    </lineage>
</organism>
<evidence type="ECO:0000256" key="1">
    <source>
        <dbReference type="SAM" id="MobiDB-lite"/>
    </source>
</evidence>
<feature type="region of interest" description="Disordered" evidence="1">
    <location>
        <begin position="21"/>
        <end position="43"/>
    </location>
</feature>
<proteinExistence type="predicted"/>
<dbReference type="EMBL" id="KI631456">
    <property type="protein sequence ID" value="EYU27781.1"/>
    <property type="molecule type" value="Genomic_DNA"/>
</dbReference>
<dbReference type="AlphaFoldDB" id="A0A022QIJ1"/>
<accession>A0A022QIJ1</accession>
<name>A0A022QIJ1_ERYGU</name>
<feature type="non-terminal residue" evidence="2">
    <location>
        <position position="1"/>
    </location>
</feature>
<protein>
    <submittedName>
        <fullName evidence="2">Uncharacterized protein</fullName>
    </submittedName>
</protein>
<dbReference type="Proteomes" id="UP000030748">
    <property type="component" value="Unassembled WGS sequence"/>
</dbReference>
<reference evidence="2 3" key="1">
    <citation type="journal article" date="2013" name="Proc. Natl. Acad. Sci. U.S.A.">
        <title>Fine-scale variation in meiotic recombination in Mimulus inferred from population shotgun sequencing.</title>
        <authorList>
            <person name="Hellsten U."/>
            <person name="Wright K.M."/>
            <person name="Jenkins J."/>
            <person name="Shu S."/>
            <person name="Yuan Y."/>
            <person name="Wessler S.R."/>
            <person name="Schmutz J."/>
            <person name="Willis J.H."/>
            <person name="Rokhsar D.S."/>
        </authorList>
    </citation>
    <scope>NUCLEOTIDE SEQUENCE [LARGE SCALE GENOMIC DNA]</scope>
    <source>
        <strain evidence="3">cv. DUN x IM62</strain>
    </source>
</reference>
<gene>
    <name evidence="2" type="ORF">MIMGU_mgv1a0173373mg</name>
</gene>
<keyword evidence="3" id="KW-1185">Reference proteome</keyword>